<comment type="similarity">
    <text evidence="2">Belongs to the CorA metal ion transporter (MIT) (TC 1.A.35) family.</text>
</comment>
<dbReference type="SUPFAM" id="SSF143865">
    <property type="entry name" value="CorA soluble domain-like"/>
    <property type="match status" value="1"/>
</dbReference>
<dbReference type="GO" id="GO:0015095">
    <property type="term" value="F:magnesium ion transmembrane transporter activity"/>
    <property type="evidence" value="ECO:0007669"/>
    <property type="project" value="TreeGrafter"/>
</dbReference>
<comment type="caution">
    <text evidence="12">The sequence shown here is derived from an EMBL/GenBank/DDBJ whole genome shotgun (WGS) entry which is preliminary data.</text>
</comment>
<evidence type="ECO:0000256" key="8">
    <source>
        <dbReference type="ARBA" id="ARBA00022989"/>
    </source>
</evidence>
<dbReference type="PANTHER" id="PTHR46494">
    <property type="entry name" value="CORA FAMILY METAL ION TRANSPORTER (EUROFUNG)"/>
    <property type="match status" value="1"/>
</dbReference>
<keyword evidence="3" id="KW-0813">Transport</keyword>
<protein>
    <submittedName>
        <fullName evidence="12">Zinc transporter ZntB</fullName>
    </submittedName>
</protein>
<dbReference type="InterPro" id="IPR045861">
    <property type="entry name" value="CorA_cytoplasmic_dom"/>
</dbReference>
<evidence type="ECO:0000256" key="10">
    <source>
        <dbReference type="ARBA" id="ARBA00023136"/>
    </source>
</evidence>
<reference evidence="14 15" key="1">
    <citation type="submission" date="2019-10" db="EMBL/GenBank/DDBJ databases">
        <title>Poseidonibacter ostreae sp. nov., isolated from the gut of the Ostrea denselamellosa.</title>
        <authorList>
            <person name="Choi A."/>
        </authorList>
    </citation>
    <scope>NUCLEOTIDE SEQUENCE [LARGE SCALE GENOMIC DNA]</scope>
    <source>
        <strain evidence="12 15">SJOD-M-33</strain>
        <strain evidence="13 14">SJOD-M-5</strain>
    </source>
</reference>
<gene>
    <name evidence="13" type="ORF">GBG18_11405</name>
    <name evidence="12" type="ORF">GBG19_11865</name>
</gene>
<evidence type="ECO:0000256" key="2">
    <source>
        <dbReference type="ARBA" id="ARBA00009765"/>
    </source>
</evidence>
<evidence type="ECO:0000256" key="3">
    <source>
        <dbReference type="ARBA" id="ARBA00022448"/>
    </source>
</evidence>
<evidence type="ECO:0000313" key="14">
    <source>
        <dbReference type="Proteomes" id="UP000461010"/>
    </source>
</evidence>
<evidence type="ECO:0000256" key="7">
    <source>
        <dbReference type="ARBA" id="ARBA00022833"/>
    </source>
</evidence>
<name>A0A6L4WQA8_9BACT</name>
<sequence>MGGAKHIEVEKYKEEMGLLWLHLDYSKNDSIQWLNNKSNIDPLAIEALLTEETRPRTIILDDSILLALRGVNLNPNSDPEDMISIRLFINEKIIISTKKRDLLSVKDIVDSLKVNKGPKSSAEFIVSLTNNLTSRMENTISEMEERSSNLEESVLDSHNFEKRTEISTIRKEAISLRRYLSPQKDAISRLYHESISWIDEYKKNQLREINDQVIRYIEELDSIKDRVTLTQEELSNKLNEQMNLRMYVLSVISAIFLPIGFLTGLLGINIGGIPGSENKDAFVIFTVFLVIIVSIQLYVFRKKKWI</sequence>
<dbReference type="CDD" id="cd12833">
    <property type="entry name" value="ZntB-like_1"/>
    <property type="match status" value="1"/>
</dbReference>
<dbReference type="InterPro" id="IPR002523">
    <property type="entry name" value="MgTranspt_CorA/ZnTranspt_ZntB"/>
</dbReference>
<dbReference type="Gene3D" id="1.20.58.340">
    <property type="entry name" value="Magnesium transport protein CorA, transmembrane region"/>
    <property type="match status" value="2"/>
</dbReference>
<evidence type="ECO:0000313" key="15">
    <source>
        <dbReference type="Proteomes" id="UP000472839"/>
    </source>
</evidence>
<dbReference type="PANTHER" id="PTHR46494:SF3">
    <property type="entry name" value="ZINC TRANSPORT PROTEIN ZNTB"/>
    <property type="match status" value="1"/>
</dbReference>
<organism evidence="12 15">
    <name type="scientific">Poseidonibacter ostreae</name>
    <dbReference type="NCBI Taxonomy" id="2654171"/>
    <lineage>
        <taxon>Bacteria</taxon>
        <taxon>Pseudomonadati</taxon>
        <taxon>Campylobacterota</taxon>
        <taxon>Epsilonproteobacteria</taxon>
        <taxon>Campylobacterales</taxon>
        <taxon>Arcobacteraceae</taxon>
        <taxon>Poseidonibacter</taxon>
    </lineage>
</organism>
<evidence type="ECO:0000313" key="12">
    <source>
        <dbReference type="EMBL" id="KAB7886650.1"/>
    </source>
</evidence>
<evidence type="ECO:0000256" key="1">
    <source>
        <dbReference type="ARBA" id="ARBA00004651"/>
    </source>
</evidence>
<feature type="transmembrane region" description="Helical" evidence="11">
    <location>
        <begin position="282"/>
        <end position="300"/>
    </location>
</feature>
<dbReference type="SUPFAM" id="SSF144083">
    <property type="entry name" value="Magnesium transport protein CorA, transmembrane region"/>
    <property type="match status" value="1"/>
</dbReference>
<evidence type="ECO:0000256" key="4">
    <source>
        <dbReference type="ARBA" id="ARBA00022475"/>
    </source>
</evidence>
<dbReference type="EMBL" id="WFKK01000039">
    <property type="protein sequence ID" value="KAB7886650.1"/>
    <property type="molecule type" value="Genomic_DNA"/>
</dbReference>
<dbReference type="AlphaFoldDB" id="A0A6L4WQA8"/>
<dbReference type="Proteomes" id="UP000472839">
    <property type="component" value="Unassembled WGS sequence"/>
</dbReference>
<keyword evidence="14" id="KW-1185">Reference proteome</keyword>
<feature type="transmembrane region" description="Helical" evidence="11">
    <location>
        <begin position="247"/>
        <end position="270"/>
    </location>
</feature>
<evidence type="ECO:0000256" key="9">
    <source>
        <dbReference type="ARBA" id="ARBA00023065"/>
    </source>
</evidence>
<dbReference type="Gene3D" id="3.30.460.20">
    <property type="entry name" value="CorA soluble domain-like"/>
    <property type="match status" value="1"/>
</dbReference>
<proteinExistence type="inferred from homology"/>
<comment type="subcellular location">
    <subcellularLocation>
        <location evidence="1">Cell membrane</location>
        <topology evidence="1">Multi-pass membrane protein</topology>
    </subcellularLocation>
</comment>
<dbReference type="Pfam" id="PF01544">
    <property type="entry name" value="CorA"/>
    <property type="match status" value="1"/>
</dbReference>
<keyword evidence="6 11" id="KW-0812">Transmembrane</keyword>
<dbReference type="GO" id="GO:0015087">
    <property type="term" value="F:cobalt ion transmembrane transporter activity"/>
    <property type="evidence" value="ECO:0007669"/>
    <property type="project" value="TreeGrafter"/>
</dbReference>
<evidence type="ECO:0000256" key="5">
    <source>
        <dbReference type="ARBA" id="ARBA00022519"/>
    </source>
</evidence>
<dbReference type="GO" id="GO:0050897">
    <property type="term" value="F:cobalt ion binding"/>
    <property type="evidence" value="ECO:0007669"/>
    <property type="project" value="TreeGrafter"/>
</dbReference>
<keyword evidence="10 11" id="KW-0472">Membrane</keyword>
<keyword evidence="8 11" id="KW-1133">Transmembrane helix</keyword>
<dbReference type="InterPro" id="IPR045863">
    <property type="entry name" value="CorA_TM1_TM2"/>
</dbReference>
<dbReference type="GO" id="GO:0000287">
    <property type="term" value="F:magnesium ion binding"/>
    <property type="evidence" value="ECO:0007669"/>
    <property type="project" value="TreeGrafter"/>
</dbReference>
<evidence type="ECO:0000256" key="11">
    <source>
        <dbReference type="SAM" id="Phobius"/>
    </source>
</evidence>
<accession>A0A6L4WQA8</accession>
<keyword evidence="9" id="KW-0406">Ion transport</keyword>
<dbReference type="GO" id="GO:0005886">
    <property type="term" value="C:plasma membrane"/>
    <property type="evidence" value="ECO:0007669"/>
    <property type="project" value="UniProtKB-SubCell"/>
</dbReference>
<evidence type="ECO:0000313" key="13">
    <source>
        <dbReference type="EMBL" id="KAB7889260.1"/>
    </source>
</evidence>
<keyword evidence="7" id="KW-0862">Zinc</keyword>
<dbReference type="EMBL" id="WFKJ01000038">
    <property type="protein sequence ID" value="KAB7889260.1"/>
    <property type="molecule type" value="Genomic_DNA"/>
</dbReference>
<keyword evidence="5" id="KW-0997">Cell inner membrane</keyword>
<dbReference type="Proteomes" id="UP000461010">
    <property type="component" value="Unassembled WGS sequence"/>
</dbReference>
<keyword evidence="4" id="KW-1003">Cell membrane</keyword>
<evidence type="ECO:0000256" key="6">
    <source>
        <dbReference type="ARBA" id="ARBA00022692"/>
    </source>
</evidence>